<proteinExistence type="predicted"/>
<keyword evidence="2" id="KW-1185">Reference proteome</keyword>
<evidence type="ECO:0000313" key="2">
    <source>
        <dbReference type="Proteomes" id="UP000199288"/>
    </source>
</evidence>
<dbReference type="AlphaFoldDB" id="A0A1H4A1M5"/>
<sequence length="240" mass="26626">MVNGTTLFDGRTLWTLGKNGLKRLLDEGNLEPFEVVSLKASDINPIYVKHTLSINQAILTGLYSSLGSSVGRIELAEVLSETAIERAFMDVVKQRSADQAVMAVSVLRDAYRAAEAGKVAWSEVATLYPSLWVPVDIKGTGKTHRPDFVINREHLRTSAEPVSFAVEVEISGKSPKELRQVMAAYAQDRQFKKIIYVMKSEAFARKVHQAAKDAGIGSKVEFVKLLDREGQPFTGKMWRL</sequence>
<accession>A0A1H4A1M5</accession>
<evidence type="ECO:0000313" key="1">
    <source>
        <dbReference type="EMBL" id="SEA29876.1"/>
    </source>
</evidence>
<name>A0A1H4A1M5_9ACTO</name>
<protein>
    <submittedName>
        <fullName evidence="1">Uncharacterized protein</fullName>
    </submittedName>
</protein>
<gene>
    <name evidence="1" type="ORF">SAMN02910418_01296</name>
</gene>
<dbReference type="Proteomes" id="UP000199288">
    <property type="component" value="Unassembled WGS sequence"/>
</dbReference>
<dbReference type="EMBL" id="FNQV01000007">
    <property type="protein sequence ID" value="SEA29876.1"/>
    <property type="molecule type" value="Genomic_DNA"/>
</dbReference>
<organism evidence="1 2">
    <name type="scientific">Bowdeniella nasicola</name>
    <dbReference type="NCBI Taxonomy" id="208480"/>
    <lineage>
        <taxon>Bacteria</taxon>
        <taxon>Bacillati</taxon>
        <taxon>Actinomycetota</taxon>
        <taxon>Actinomycetes</taxon>
        <taxon>Actinomycetales</taxon>
        <taxon>Actinomycetaceae</taxon>
        <taxon>Bowdeniella</taxon>
    </lineage>
</organism>
<reference evidence="2" key="1">
    <citation type="submission" date="2016-10" db="EMBL/GenBank/DDBJ databases">
        <authorList>
            <person name="Varghese N."/>
            <person name="Submissions S."/>
        </authorList>
    </citation>
    <scope>NUCLEOTIDE SEQUENCE [LARGE SCALE GENOMIC DNA]</scope>
    <source>
        <strain evidence="2">KPR-1</strain>
    </source>
</reference>